<sequence length="172" mass="19374">MKVLENCIEGINSLEVSKTLHINEPQTIDRSPTDSLLPIDCKKRVKPSSQTMQSMDYCQGNAYESITKFSLELSERVPPSITSNISLRSKLFAPQTRSWNLNSDSARPTKCIFLLGVKSTVEARGGSWHTSNIEAFWIRRLTRKLVQLVSRKFSGGSCLKLWFLSDEGSCEN</sequence>
<comment type="caution">
    <text evidence="1">The sequence shown here is derived from an EMBL/GenBank/DDBJ whole genome shotgun (WGS) entry which is preliminary data.</text>
</comment>
<dbReference type="EMBL" id="BGPR01002015">
    <property type="protein sequence ID" value="GBM66270.1"/>
    <property type="molecule type" value="Genomic_DNA"/>
</dbReference>
<proteinExistence type="predicted"/>
<keyword evidence="2" id="KW-1185">Reference proteome</keyword>
<reference evidence="1 2" key="1">
    <citation type="journal article" date="2019" name="Sci. Rep.">
        <title>Orb-weaving spider Araneus ventricosus genome elucidates the spidroin gene catalogue.</title>
        <authorList>
            <person name="Kono N."/>
            <person name="Nakamura H."/>
            <person name="Ohtoshi R."/>
            <person name="Moran D.A.P."/>
            <person name="Shinohara A."/>
            <person name="Yoshida Y."/>
            <person name="Fujiwara M."/>
            <person name="Mori M."/>
            <person name="Tomita M."/>
            <person name="Arakawa K."/>
        </authorList>
    </citation>
    <scope>NUCLEOTIDE SEQUENCE [LARGE SCALE GENOMIC DNA]</scope>
</reference>
<gene>
    <name evidence="1" type="ORF">AVEN_245876_1</name>
</gene>
<organism evidence="1 2">
    <name type="scientific">Araneus ventricosus</name>
    <name type="common">Orbweaver spider</name>
    <name type="synonym">Epeira ventricosa</name>
    <dbReference type="NCBI Taxonomy" id="182803"/>
    <lineage>
        <taxon>Eukaryota</taxon>
        <taxon>Metazoa</taxon>
        <taxon>Ecdysozoa</taxon>
        <taxon>Arthropoda</taxon>
        <taxon>Chelicerata</taxon>
        <taxon>Arachnida</taxon>
        <taxon>Araneae</taxon>
        <taxon>Araneomorphae</taxon>
        <taxon>Entelegynae</taxon>
        <taxon>Araneoidea</taxon>
        <taxon>Araneidae</taxon>
        <taxon>Araneus</taxon>
    </lineage>
</organism>
<dbReference type="Proteomes" id="UP000499080">
    <property type="component" value="Unassembled WGS sequence"/>
</dbReference>
<accession>A0A4Y2HLZ7</accession>
<evidence type="ECO:0000313" key="1">
    <source>
        <dbReference type="EMBL" id="GBM66270.1"/>
    </source>
</evidence>
<dbReference type="AlphaFoldDB" id="A0A4Y2HLZ7"/>
<evidence type="ECO:0000313" key="2">
    <source>
        <dbReference type="Proteomes" id="UP000499080"/>
    </source>
</evidence>
<name>A0A4Y2HLZ7_ARAVE</name>
<protein>
    <submittedName>
        <fullName evidence="1">Uncharacterized protein</fullName>
    </submittedName>
</protein>